<protein>
    <submittedName>
        <fullName evidence="1">Uncharacterized protein</fullName>
    </submittedName>
</protein>
<proteinExistence type="predicted"/>
<dbReference type="EMBL" id="AP024169">
    <property type="protein sequence ID" value="BCN29289.1"/>
    <property type="molecule type" value="Genomic_DNA"/>
</dbReference>
<gene>
    <name evidence="1" type="ORF">bsdtb5_05840</name>
</gene>
<organism evidence="1 2">
    <name type="scientific">Anaeromicropila herbilytica</name>
    <dbReference type="NCBI Taxonomy" id="2785025"/>
    <lineage>
        <taxon>Bacteria</taxon>
        <taxon>Bacillati</taxon>
        <taxon>Bacillota</taxon>
        <taxon>Clostridia</taxon>
        <taxon>Lachnospirales</taxon>
        <taxon>Lachnospiraceae</taxon>
        <taxon>Anaeromicropila</taxon>
    </lineage>
</organism>
<reference evidence="1 2" key="1">
    <citation type="submission" date="2020-11" db="EMBL/GenBank/DDBJ databases">
        <title>Draft genome sequencing of a Lachnospiraceae strain isolated from anoxic soil subjected to BSD treatment.</title>
        <authorList>
            <person name="Uek A."/>
            <person name="Tonouchi A."/>
        </authorList>
    </citation>
    <scope>NUCLEOTIDE SEQUENCE [LARGE SCALE GENOMIC DNA]</scope>
    <source>
        <strain evidence="1 2">TB5</strain>
    </source>
</reference>
<dbReference type="KEGG" id="ahb:bsdtb5_05840"/>
<dbReference type="AlphaFoldDB" id="A0A7R7EID7"/>
<dbReference type="Proteomes" id="UP000595897">
    <property type="component" value="Chromosome"/>
</dbReference>
<name>A0A7R7EID7_9FIRM</name>
<sequence>MLIEGDKSETIDIKSISTILGKDATCGFYHSFLRVAVSKVSLRYVKELLYEYFNNK</sequence>
<keyword evidence="2" id="KW-1185">Reference proteome</keyword>
<accession>A0A7R7EID7</accession>
<evidence type="ECO:0000313" key="1">
    <source>
        <dbReference type="EMBL" id="BCN29289.1"/>
    </source>
</evidence>
<evidence type="ECO:0000313" key="2">
    <source>
        <dbReference type="Proteomes" id="UP000595897"/>
    </source>
</evidence>